<dbReference type="Pfam" id="PF13531">
    <property type="entry name" value="SBP_bac_11"/>
    <property type="match status" value="1"/>
</dbReference>
<evidence type="ECO:0000256" key="6">
    <source>
        <dbReference type="PIRSR" id="PIRSR004846-1"/>
    </source>
</evidence>
<evidence type="ECO:0000313" key="8">
    <source>
        <dbReference type="EMBL" id="AQZ50343.1"/>
    </source>
</evidence>
<dbReference type="InterPro" id="IPR044084">
    <property type="entry name" value="AvModA-like_subst-bd"/>
</dbReference>
<evidence type="ECO:0000256" key="2">
    <source>
        <dbReference type="ARBA" id="ARBA00022505"/>
    </source>
</evidence>
<sequence precursor="true">MRRILFLALLFLPFSPIPAAAGEVTVAVAANFTGTAEEIAEAFREETGHDAVLSFGSTGRLYAQIIHGAPFDVFLAADEERPALAIEEGYAAEGSAFVYALGALVLYSADPDLVDPEGAVLFHPERFGKLAIANPRTAPYGAAAVEAMTALGVYETLAERLVEGESITQAYQFVATGNAALGFVALSQLVGEPGGSRYEVPTDLYSPIAQGAVLLKKGENNIAARAFMSFLKGDTARKIVGNHGYRLPS</sequence>
<feature type="binding site" evidence="6">
    <location>
        <position position="167"/>
    </location>
    <ligand>
        <name>molybdate</name>
        <dbReference type="ChEBI" id="CHEBI:36264"/>
    </ligand>
</feature>
<comment type="subunit">
    <text evidence="5">The complex is composed of two ATP-binding proteins (ModC), two transmembrane proteins (ModB) and a solute-binding protein (ModA).</text>
</comment>
<dbReference type="AlphaFoldDB" id="A0A1U9YY17"/>
<keyword evidence="2 6" id="KW-0500">Molybdenum</keyword>
<dbReference type="GO" id="GO:0015689">
    <property type="term" value="P:molybdate ion transport"/>
    <property type="evidence" value="ECO:0007669"/>
    <property type="project" value="InterPro"/>
</dbReference>
<dbReference type="Proteomes" id="UP000191135">
    <property type="component" value="Chromosome"/>
</dbReference>
<dbReference type="eggNOG" id="COG0725">
    <property type="taxonomic scope" value="Bacteria"/>
</dbReference>
<evidence type="ECO:0000256" key="5">
    <source>
        <dbReference type="ARBA" id="ARBA00062515"/>
    </source>
</evidence>
<dbReference type="InterPro" id="IPR050682">
    <property type="entry name" value="ModA/WtpA"/>
</dbReference>
<accession>A0A1U9YY17</accession>
<dbReference type="RefSeq" id="WP_018064877.1">
    <property type="nucleotide sequence ID" value="NZ_AQWH01000009.1"/>
</dbReference>
<gene>
    <name evidence="8" type="primary">modA</name>
    <name evidence="8" type="ORF">Mame_00969</name>
</gene>
<dbReference type="GO" id="GO:1901359">
    <property type="term" value="F:tungstate binding"/>
    <property type="evidence" value="ECO:0007669"/>
    <property type="project" value="UniProtKB-ARBA"/>
</dbReference>
<evidence type="ECO:0000256" key="7">
    <source>
        <dbReference type="SAM" id="SignalP"/>
    </source>
</evidence>
<comment type="similarity">
    <text evidence="1">Belongs to the bacterial solute-binding protein ModA family.</text>
</comment>
<dbReference type="STRING" id="1122214.Mame_00969"/>
<evidence type="ECO:0000256" key="4">
    <source>
        <dbReference type="ARBA" id="ARBA00022729"/>
    </source>
</evidence>
<dbReference type="OrthoDB" id="9785015at2"/>
<dbReference type="Gene3D" id="3.40.190.10">
    <property type="entry name" value="Periplasmic binding protein-like II"/>
    <property type="match status" value="2"/>
</dbReference>
<keyword evidence="4 7" id="KW-0732">Signal</keyword>
<dbReference type="GO" id="GO:0046872">
    <property type="term" value="F:metal ion binding"/>
    <property type="evidence" value="ECO:0007669"/>
    <property type="project" value="UniProtKB-KW"/>
</dbReference>
<feature type="binding site" evidence="6">
    <location>
        <position position="58"/>
    </location>
    <ligand>
        <name>molybdate</name>
        <dbReference type="ChEBI" id="CHEBI:36264"/>
    </ligand>
</feature>
<dbReference type="SUPFAM" id="SSF53850">
    <property type="entry name" value="Periplasmic binding protein-like II"/>
    <property type="match status" value="1"/>
</dbReference>
<name>A0A1U9YY17_9HYPH</name>
<dbReference type="NCBIfam" id="TIGR01256">
    <property type="entry name" value="modA"/>
    <property type="match status" value="1"/>
</dbReference>
<keyword evidence="3 6" id="KW-0479">Metal-binding</keyword>
<evidence type="ECO:0000256" key="1">
    <source>
        <dbReference type="ARBA" id="ARBA00009175"/>
    </source>
</evidence>
<dbReference type="PIRSF" id="PIRSF004846">
    <property type="entry name" value="ModA"/>
    <property type="match status" value="1"/>
</dbReference>
<keyword evidence="9" id="KW-1185">Reference proteome</keyword>
<dbReference type="InterPro" id="IPR005950">
    <property type="entry name" value="ModA"/>
</dbReference>
<dbReference type="CDD" id="cd13539">
    <property type="entry name" value="PBP2_AvModA"/>
    <property type="match status" value="1"/>
</dbReference>
<organism evidence="8 9">
    <name type="scientific">Martelella mediterranea DSM 17316</name>
    <dbReference type="NCBI Taxonomy" id="1122214"/>
    <lineage>
        <taxon>Bacteria</taxon>
        <taxon>Pseudomonadati</taxon>
        <taxon>Pseudomonadota</taxon>
        <taxon>Alphaproteobacteria</taxon>
        <taxon>Hyphomicrobiales</taxon>
        <taxon>Aurantimonadaceae</taxon>
        <taxon>Martelella</taxon>
    </lineage>
</organism>
<dbReference type="PANTHER" id="PTHR30632:SF14">
    <property type="entry name" value="TUNGSTATE_MOLYBDATE_CHROMATE-BINDING PROTEIN MODA"/>
    <property type="match status" value="1"/>
</dbReference>
<proteinExistence type="inferred from homology"/>
<dbReference type="FunFam" id="3.40.190.10:FF:000035">
    <property type="entry name" value="Molybdate ABC transporter substrate-binding protein"/>
    <property type="match status" value="1"/>
</dbReference>
<evidence type="ECO:0000313" key="9">
    <source>
        <dbReference type="Proteomes" id="UP000191135"/>
    </source>
</evidence>
<feature type="signal peptide" evidence="7">
    <location>
        <begin position="1"/>
        <end position="21"/>
    </location>
</feature>
<feature type="chain" id="PRO_5010690928" evidence="7">
    <location>
        <begin position="22"/>
        <end position="249"/>
    </location>
</feature>
<dbReference type="PANTHER" id="PTHR30632">
    <property type="entry name" value="MOLYBDATE-BINDING PERIPLASMIC PROTEIN"/>
    <property type="match status" value="1"/>
</dbReference>
<reference evidence="8 9" key="1">
    <citation type="submission" date="2017-03" db="EMBL/GenBank/DDBJ databases">
        <title>Foreign affairs: Plasmid Transfer between Roseobacters and Rhizobia.</title>
        <authorList>
            <person name="Bartling P."/>
            <person name="Bunk B."/>
            <person name="Overmann J."/>
            <person name="Brinkmann H."/>
            <person name="Petersen J."/>
        </authorList>
    </citation>
    <scope>NUCLEOTIDE SEQUENCE [LARGE SCALE GENOMIC DNA]</scope>
    <source>
        <strain evidence="8 9">MACL11</strain>
    </source>
</reference>
<protein>
    <submittedName>
        <fullName evidence="8">Molybdate-binding periplasmic protein</fullName>
    </submittedName>
</protein>
<dbReference type="EMBL" id="CP020330">
    <property type="protein sequence ID" value="AQZ50343.1"/>
    <property type="molecule type" value="Genomic_DNA"/>
</dbReference>
<dbReference type="KEGG" id="mmed:Mame_00969"/>
<dbReference type="GO" id="GO:0030973">
    <property type="term" value="F:molybdate ion binding"/>
    <property type="evidence" value="ECO:0007669"/>
    <property type="project" value="InterPro"/>
</dbReference>
<evidence type="ECO:0000256" key="3">
    <source>
        <dbReference type="ARBA" id="ARBA00022723"/>
    </source>
</evidence>